<evidence type="ECO:0000256" key="3">
    <source>
        <dbReference type="ARBA" id="ARBA00012533"/>
    </source>
</evidence>
<keyword evidence="6" id="KW-0808">Transferase</keyword>
<sequence>SPTSASTNESRVHYLSRRDLFDARFQVISEDKDNPDVVENSTKKKEPIDVSSDPRLQFLDTPSDLVPGVYEGGLKTWECSLDLVDYLDANLDIDDLEGKEVLELGCSTGVPSLYLLQRIFSSPPIESTSEKTVIHFQDYNPSALELVTFPNVLLIWYMASASQPFLSSQMSHSSSSDFDAPEYPPLDPTIARDLPVTSSLKNDFQKSLEKYNVQLRFFGGSWKNFKNHTFERGLRGYDILLTSETIYRTDSVPELLHAMWEATRPFPSSSSSPSDNFSRLAIFEPNPLLILVAAKVFYFSVGGGLDVFAEAVKKWDGAPGANIQVTTVWEKNVGVGRRIVRVVW</sequence>
<dbReference type="GO" id="GO:0032259">
    <property type="term" value="P:methylation"/>
    <property type="evidence" value="ECO:0007669"/>
    <property type="project" value="UniProtKB-KW"/>
</dbReference>
<keyword evidence="7" id="KW-0949">S-adenosyl-L-methionine</keyword>
<reference evidence="10" key="1">
    <citation type="submission" date="2022-08" db="EMBL/GenBank/DDBJ databases">
        <title>A Global Phylogenomic Analysis of the Shiitake Genus Lentinula.</title>
        <authorList>
            <consortium name="DOE Joint Genome Institute"/>
            <person name="Sierra-Patev S."/>
            <person name="Min B."/>
            <person name="Naranjo-Ortiz M."/>
            <person name="Looney B."/>
            <person name="Konkel Z."/>
            <person name="Slot J.C."/>
            <person name="Sakamoto Y."/>
            <person name="Steenwyk J.L."/>
            <person name="Rokas A."/>
            <person name="Carro J."/>
            <person name="Camarero S."/>
            <person name="Ferreira P."/>
            <person name="Molpeceres G."/>
            <person name="Ruiz-Duenas F.J."/>
            <person name="Serrano A."/>
            <person name="Henrissat B."/>
            <person name="Drula E."/>
            <person name="Hughes K.W."/>
            <person name="Mata J.L."/>
            <person name="Ishikawa N.K."/>
            <person name="Vargas-Isla R."/>
            <person name="Ushijima S."/>
            <person name="Smith C.A."/>
            <person name="Ahrendt S."/>
            <person name="Andreopoulos W."/>
            <person name="He G."/>
            <person name="Labutti K."/>
            <person name="Lipzen A."/>
            <person name="Ng V."/>
            <person name="Riley R."/>
            <person name="Sandor L."/>
            <person name="Barry K."/>
            <person name="Martinez A.T."/>
            <person name="Xiao Y."/>
            <person name="Gibbons J.G."/>
            <person name="Terashima K."/>
            <person name="Grigoriev I.V."/>
            <person name="Hibbett D.S."/>
        </authorList>
    </citation>
    <scope>NUCLEOTIDE SEQUENCE</scope>
    <source>
        <strain evidence="10">JLM2183</strain>
    </source>
</reference>
<evidence type="ECO:0000256" key="1">
    <source>
        <dbReference type="ARBA" id="ARBA00004123"/>
    </source>
</evidence>
<evidence type="ECO:0000256" key="4">
    <source>
        <dbReference type="ARBA" id="ARBA00022490"/>
    </source>
</evidence>
<dbReference type="EC" id="2.1.1.85" evidence="3"/>
<organism evidence="10 11">
    <name type="scientific">Lentinula aciculospora</name>
    <dbReference type="NCBI Taxonomy" id="153920"/>
    <lineage>
        <taxon>Eukaryota</taxon>
        <taxon>Fungi</taxon>
        <taxon>Dikarya</taxon>
        <taxon>Basidiomycota</taxon>
        <taxon>Agaricomycotina</taxon>
        <taxon>Agaricomycetes</taxon>
        <taxon>Agaricomycetidae</taxon>
        <taxon>Agaricales</taxon>
        <taxon>Marasmiineae</taxon>
        <taxon>Omphalotaceae</taxon>
        <taxon>Lentinula</taxon>
    </lineage>
</organism>
<dbReference type="PANTHER" id="PTHR14614">
    <property type="entry name" value="HEPATOCELLULAR CARCINOMA-ASSOCIATED ANTIGEN"/>
    <property type="match status" value="1"/>
</dbReference>
<comment type="subcellular location">
    <subcellularLocation>
        <location evidence="2">Cytoplasm</location>
    </subcellularLocation>
    <subcellularLocation>
        <location evidence="1">Nucleus</location>
    </subcellularLocation>
</comment>
<evidence type="ECO:0000256" key="9">
    <source>
        <dbReference type="ARBA" id="ARBA00038126"/>
    </source>
</evidence>
<keyword evidence="8" id="KW-0539">Nucleus</keyword>
<comment type="caution">
    <text evidence="10">The sequence shown here is derived from an EMBL/GenBank/DDBJ whole genome shotgun (WGS) entry which is preliminary data.</text>
</comment>
<evidence type="ECO:0000256" key="5">
    <source>
        <dbReference type="ARBA" id="ARBA00022603"/>
    </source>
</evidence>
<evidence type="ECO:0000313" key="11">
    <source>
        <dbReference type="Proteomes" id="UP001150266"/>
    </source>
</evidence>
<evidence type="ECO:0000256" key="8">
    <source>
        <dbReference type="ARBA" id="ARBA00023242"/>
    </source>
</evidence>
<dbReference type="EMBL" id="JAOTPV010000055">
    <property type="protein sequence ID" value="KAJ4466279.1"/>
    <property type="molecule type" value="Genomic_DNA"/>
</dbReference>
<evidence type="ECO:0000313" key="10">
    <source>
        <dbReference type="EMBL" id="KAJ4466279.1"/>
    </source>
</evidence>
<keyword evidence="5" id="KW-0489">Methyltransferase</keyword>
<dbReference type="SUPFAM" id="SSF53335">
    <property type="entry name" value="S-adenosyl-L-methionine-dependent methyltransferases"/>
    <property type="match status" value="1"/>
</dbReference>
<proteinExistence type="inferred from homology"/>
<evidence type="ECO:0000256" key="7">
    <source>
        <dbReference type="ARBA" id="ARBA00022691"/>
    </source>
</evidence>
<dbReference type="Gene3D" id="3.40.50.150">
    <property type="entry name" value="Vaccinia Virus protein VP39"/>
    <property type="match status" value="1"/>
</dbReference>
<accession>A0A9W9DED9</accession>
<name>A0A9W9DED9_9AGAR</name>
<gene>
    <name evidence="10" type="ORF">J3R30DRAFT_3311244</name>
</gene>
<dbReference type="GO" id="GO:0005737">
    <property type="term" value="C:cytoplasm"/>
    <property type="evidence" value="ECO:0007669"/>
    <property type="project" value="UniProtKB-SubCell"/>
</dbReference>
<dbReference type="PANTHER" id="PTHR14614:SF39">
    <property type="entry name" value="HISTIDINE PROTEIN METHYLTRANSFERASE 1 HOMOLOG"/>
    <property type="match status" value="1"/>
</dbReference>
<dbReference type="InterPro" id="IPR029063">
    <property type="entry name" value="SAM-dependent_MTases_sf"/>
</dbReference>
<evidence type="ECO:0000256" key="6">
    <source>
        <dbReference type="ARBA" id="ARBA00022679"/>
    </source>
</evidence>
<protein>
    <recommendedName>
        <fullName evidence="3">protein-histidine N-methyltransferase</fullName>
        <ecNumber evidence="3">2.1.1.85</ecNumber>
    </recommendedName>
</protein>
<dbReference type="OrthoDB" id="1723750at2759"/>
<keyword evidence="4" id="KW-0963">Cytoplasm</keyword>
<dbReference type="AlphaFoldDB" id="A0A9W9DED9"/>
<evidence type="ECO:0000256" key="2">
    <source>
        <dbReference type="ARBA" id="ARBA00004496"/>
    </source>
</evidence>
<dbReference type="Proteomes" id="UP001150266">
    <property type="component" value="Unassembled WGS sequence"/>
</dbReference>
<feature type="non-terminal residue" evidence="10">
    <location>
        <position position="1"/>
    </location>
</feature>
<dbReference type="GO" id="GO:0018064">
    <property type="term" value="F:protein-L-histidine N-tele-methyltransferase activity"/>
    <property type="evidence" value="ECO:0007669"/>
    <property type="project" value="UniProtKB-EC"/>
</dbReference>
<keyword evidence="11" id="KW-1185">Reference proteome</keyword>
<dbReference type="InterPro" id="IPR019410">
    <property type="entry name" value="Methyltransf_16"/>
</dbReference>
<dbReference type="GO" id="GO:0005634">
    <property type="term" value="C:nucleus"/>
    <property type="evidence" value="ECO:0007669"/>
    <property type="project" value="UniProtKB-SubCell"/>
</dbReference>
<comment type="similarity">
    <text evidence="9">Belongs to the methyltransferase superfamily. METTL18 family.</text>
</comment>